<organism evidence="1">
    <name type="scientific">Siphoviridae sp. ctWuM9</name>
    <dbReference type="NCBI Taxonomy" id="2826364"/>
    <lineage>
        <taxon>Viruses</taxon>
        <taxon>Duplodnaviria</taxon>
        <taxon>Heunggongvirae</taxon>
        <taxon>Uroviricota</taxon>
        <taxon>Caudoviricetes</taxon>
    </lineage>
</organism>
<reference evidence="1" key="1">
    <citation type="journal article" date="2021" name="Proc. Natl. Acad. Sci. U.S.A.">
        <title>A Catalog of Tens of Thousands of Viruses from Human Metagenomes Reveals Hidden Associations with Chronic Diseases.</title>
        <authorList>
            <person name="Tisza M.J."/>
            <person name="Buck C.B."/>
        </authorList>
    </citation>
    <scope>NUCLEOTIDE SEQUENCE</scope>
    <source>
        <strain evidence="1">CtWuM9</strain>
    </source>
</reference>
<name>A0A8S5MER8_9CAUD</name>
<dbReference type="EMBL" id="BK014888">
    <property type="protein sequence ID" value="DAD80805.1"/>
    <property type="molecule type" value="Genomic_DNA"/>
</dbReference>
<sequence>MDYIMFKYNFNKDKHLKYQLRRCLESEPYDTLEDVKFKALINSIGFIDAKDISILVGYWTMHNCIECAFNYSTFSISFKIFNNGFDLNFGDFLVKDKDSILYRNNGIESSQFSFMPSAEYSFCNILAVAINKSNFDEVKKLLEQK</sequence>
<evidence type="ECO:0000313" key="1">
    <source>
        <dbReference type="EMBL" id="DAD80805.1"/>
    </source>
</evidence>
<accession>A0A8S5MER8</accession>
<proteinExistence type="predicted"/>
<protein>
    <submittedName>
        <fullName evidence="1">Uncharacterized protein</fullName>
    </submittedName>
</protein>